<dbReference type="GO" id="GO:0006511">
    <property type="term" value="P:ubiquitin-dependent protein catabolic process"/>
    <property type="evidence" value="ECO:0000318"/>
    <property type="project" value="GO_Central"/>
</dbReference>
<dbReference type="GO" id="GO:0070979">
    <property type="term" value="P:protein K11-linked ubiquitination"/>
    <property type="evidence" value="ECO:0000318"/>
    <property type="project" value="GO_Central"/>
</dbReference>
<dbReference type="EC" id="2.3.2.23" evidence="2"/>
<feature type="region of interest" description="Disordered" evidence="7">
    <location>
        <begin position="89"/>
        <end position="226"/>
    </location>
</feature>
<accession>A0A6I8N864</accession>
<evidence type="ECO:0000256" key="6">
    <source>
        <dbReference type="RuleBase" id="RU362109"/>
    </source>
</evidence>
<dbReference type="GO" id="GO:0005524">
    <property type="term" value="F:ATP binding"/>
    <property type="evidence" value="ECO:0007669"/>
    <property type="project" value="UniProtKB-UniRule"/>
</dbReference>
<dbReference type="SMART" id="SM00212">
    <property type="entry name" value="UBCc"/>
    <property type="match status" value="1"/>
</dbReference>
<reference evidence="9" key="1">
    <citation type="submission" date="2025-08" db="UniProtKB">
        <authorList>
            <consortium name="Ensembl"/>
        </authorList>
    </citation>
    <scope>IDENTIFICATION</scope>
    <source>
        <strain evidence="9">Glennie</strain>
    </source>
</reference>
<keyword evidence="4 6" id="KW-0833">Ubl conjugation pathway</keyword>
<dbReference type="Bgee" id="ENSOANG00000008005">
    <property type="expression patterns" value="Expressed in endometrium and 7 other cell types or tissues"/>
</dbReference>
<keyword evidence="3" id="KW-0808">Transferase</keyword>
<keyword evidence="6" id="KW-0067">ATP-binding</keyword>
<keyword evidence="6" id="KW-0547">Nucleotide-binding</keyword>
<evidence type="ECO:0000256" key="5">
    <source>
        <dbReference type="PROSITE-ProRule" id="PRU10133"/>
    </source>
</evidence>
<dbReference type="InterPro" id="IPR016135">
    <property type="entry name" value="UBQ-conjugating_enzyme/RWD"/>
</dbReference>
<keyword evidence="10" id="KW-1185">Reference proteome</keyword>
<dbReference type="Gene3D" id="3.10.110.10">
    <property type="entry name" value="Ubiquitin Conjugating Enzyme"/>
    <property type="match status" value="1"/>
</dbReference>
<feature type="domain" description="UBC core" evidence="8">
    <location>
        <begin position="1"/>
        <end position="152"/>
    </location>
</feature>
<dbReference type="GeneTree" id="ENSGT00940000153654"/>
<evidence type="ECO:0000256" key="2">
    <source>
        <dbReference type="ARBA" id="ARBA00012486"/>
    </source>
</evidence>
<dbReference type="GO" id="GO:0005634">
    <property type="term" value="C:nucleus"/>
    <property type="evidence" value="ECO:0000318"/>
    <property type="project" value="GO_Central"/>
</dbReference>
<dbReference type="PANTHER" id="PTHR24068">
    <property type="entry name" value="UBIQUITIN-CONJUGATING ENZYME E2"/>
    <property type="match status" value="1"/>
</dbReference>
<sequence length="226" mass="24281">SELEEIRKCGMKNFRNIQVDEANLLTWQGLIVPDNPPYDKGAFRIEINFPAEYPFKPPKITFKTKIYHPNIDEKGQVCLPVISAENWKPATKTDQGESRPSAPAPRAVGEASGWGWRATGWPAGPPAHLTLGGRSPPPDPRPGGVTRDESPERTLARAGGPRPARGLRPVLRDLVRRRQTTGFPVRGRAQGRAGCQLGSGGAGGPSADRVRRKATGARAGQGGGTT</sequence>
<dbReference type="CDD" id="cd23801">
    <property type="entry name" value="UBCc_UBE2L3"/>
    <property type="match status" value="1"/>
</dbReference>
<organism evidence="9 10">
    <name type="scientific">Ornithorhynchus anatinus</name>
    <name type="common">Duckbill platypus</name>
    <dbReference type="NCBI Taxonomy" id="9258"/>
    <lineage>
        <taxon>Eukaryota</taxon>
        <taxon>Metazoa</taxon>
        <taxon>Chordata</taxon>
        <taxon>Craniata</taxon>
        <taxon>Vertebrata</taxon>
        <taxon>Euteleostomi</taxon>
        <taxon>Mammalia</taxon>
        <taxon>Monotremata</taxon>
        <taxon>Ornithorhynchidae</taxon>
        <taxon>Ornithorhynchus</taxon>
    </lineage>
</organism>
<feature type="compositionally biased region" description="Basic and acidic residues" evidence="7">
    <location>
        <begin position="146"/>
        <end position="155"/>
    </location>
</feature>
<dbReference type="AlphaFoldDB" id="A0A6I8N864"/>
<proteinExistence type="inferred from homology"/>
<dbReference type="GO" id="GO:0061631">
    <property type="term" value="F:ubiquitin conjugating enzyme activity"/>
    <property type="evidence" value="ECO:0000318"/>
    <property type="project" value="GO_Central"/>
</dbReference>
<dbReference type="PROSITE" id="PS50127">
    <property type="entry name" value="UBC_2"/>
    <property type="match status" value="1"/>
</dbReference>
<feature type="compositionally biased region" description="Low complexity" evidence="7">
    <location>
        <begin position="156"/>
        <end position="169"/>
    </location>
</feature>
<dbReference type="Ensembl" id="ENSOANT00000074208.1">
    <property type="protein sequence ID" value="ENSOANP00000036980.1"/>
    <property type="gene ID" value="ENSOANG00000008005.2"/>
</dbReference>
<dbReference type="PROSITE" id="PS00183">
    <property type="entry name" value="UBC_1"/>
    <property type="match status" value="1"/>
</dbReference>
<protein>
    <recommendedName>
        <fullName evidence="2">E2 ubiquitin-conjugating enzyme</fullName>
        <ecNumber evidence="2">2.3.2.23</ecNumber>
    </recommendedName>
</protein>
<dbReference type="SUPFAM" id="SSF54495">
    <property type="entry name" value="UBC-like"/>
    <property type="match status" value="1"/>
</dbReference>
<evidence type="ECO:0000259" key="8">
    <source>
        <dbReference type="PROSITE" id="PS50127"/>
    </source>
</evidence>
<feature type="active site" description="Glycyl thioester intermediate" evidence="5">
    <location>
        <position position="78"/>
    </location>
</feature>
<evidence type="ECO:0000313" key="10">
    <source>
        <dbReference type="Proteomes" id="UP000002279"/>
    </source>
</evidence>
<evidence type="ECO:0000256" key="7">
    <source>
        <dbReference type="SAM" id="MobiDB-lite"/>
    </source>
</evidence>
<dbReference type="InterPro" id="IPR000608">
    <property type="entry name" value="UBC"/>
</dbReference>
<dbReference type="InterPro" id="IPR023313">
    <property type="entry name" value="UBQ-conjugating_AS"/>
</dbReference>
<evidence type="ECO:0000256" key="3">
    <source>
        <dbReference type="ARBA" id="ARBA00022679"/>
    </source>
</evidence>
<dbReference type="Pfam" id="PF00179">
    <property type="entry name" value="UQ_con"/>
    <property type="match status" value="1"/>
</dbReference>
<name>A0A6I8N864_ORNAN</name>
<evidence type="ECO:0000256" key="4">
    <source>
        <dbReference type="ARBA" id="ARBA00022786"/>
    </source>
</evidence>
<comment type="similarity">
    <text evidence="6">Belongs to the ubiquitin-conjugating enzyme family.</text>
</comment>
<reference evidence="9" key="2">
    <citation type="submission" date="2025-09" db="UniProtKB">
        <authorList>
            <consortium name="Ensembl"/>
        </authorList>
    </citation>
    <scope>IDENTIFICATION</scope>
    <source>
        <strain evidence="9">Glennie</strain>
    </source>
</reference>
<evidence type="ECO:0000313" key="9">
    <source>
        <dbReference type="Ensembl" id="ENSOANP00000036980.1"/>
    </source>
</evidence>
<dbReference type="Proteomes" id="UP000002279">
    <property type="component" value="Unplaced"/>
</dbReference>
<comment type="catalytic activity">
    <reaction evidence="1">
        <text>S-ubiquitinyl-[E1 ubiquitin-activating enzyme]-L-cysteine + [E2 ubiquitin-conjugating enzyme]-L-cysteine = [E1 ubiquitin-activating enzyme]-L-cysteine + S-ubiquitinyl-[E2 ubiquitin-conjugating enzyme]-L-cysteine.</text>
        <dbReference type="EC" id="2.3.2.23"/>
    </reaction>
</comment>
<dbReference type="InParanoid" id="A0A6I8N864"/>
<dbReference type="FunFam" id="3.10.110.10:FF:000011">
    <property type="entry name" value="Ubiquitin-conjugating enzyme E2 L3"/>
    <property type="match status" value="1"/>
</dbReference>
<evidence type="ECO:0000256" key="1">
    <source>
        <dbReference type="ARBA" id="ARBA00000485"/>
    </source>
</evidence>